<reference evidence="7 8" key="1">
    <citation type="submission" date="2019-07" db="EMBL/GenBank/DDBJ databases">
        <title>Cryptosporangium phraense sp. nov., isolated from plant litter.</title>
        <authorList>
            <person name="Suriyachadkun C."/>
        </authorList>
    </citation>
    <scope>NUCLEOTIDE SEQUENCE [LARGE SCALE GENOMIC DNA]</scope>
    <source>
        <strain evidence="7 8">A-T 5661</strain>
    </source>
</reference>
<dbReference type="CDD" id="cd07067">
    <property type="entry name" value="HP_PGM_like"/>
    <property type="match status" value="1"/>
</dbReference>
<accession>A0A545AR72</accession>
<dbReference type="InterPro" id="IPR029033">
    <property type="entry name" value="His_PPase_superfam"/>
</dbReference>
<dbReference type="GO" id="GO:0004619">
    <property type="term" value="F:phosphoglycerate mutase activity"/>
    <property type="evidence" value="ECO:0007669"/>
    <property type="project" value="UniProtKB-EC"/>
</dbReference>
<dbReference type="Pfam" id="PF00300">
    <property type="entry name" value="His_Phos_1"/>
    <property type="match status" value="1"/>
</dbReference>
<dbReference type="SMART" id="SM00855">
    <property type="entry name" value="PGAM"/>
    <property type="match status" value="1"/>
</dbReference>
<evidence type="ECO:0000313" key="8">
    <source>
        <dbReference type="Proteomes" id="UP000317982"/>
    </source>
</evidence>
<dbReference type="InterPro" id="IPR013078">
    <property type="entry name" value="His_Pase_superF_clade-1"/>
</dbReference>
<proteinExistence type="inferred from homology"/>
<dbReference type="OrthoDB" id="5449373at2"/>
<comment type="caution">
    <text evidence="7">The sequence shown here is derived from an EMBL/GenBank/DDBJ whole genome shotgun (WGS) entry which is preliminary data.</text>
</comment>
<dbReference type="Proteomes" id="UP000317982">
    <property type="component" value="Unassembled WGS sequence"/>
</dbReference>
<evidence type="ECO:0000313" key="7">
    <source>
        <dbReference type="EMBL" id="TQS43834.1"/>
    </source>
</evidence>
<keyword evidence="8" id="KW-1185">Reference proteome</keyword>
<protein>
    <recommendedName>
        <fullName evidence="2">phosphoglycerate mutase (2,3-diphosphoglycerate-dependent)</fullName>
        <ecNumber evidence="2">5.4.2.11</ecNumber>
    </recommendedName>
</protein>
<feature type="region of interest" description="Disordered" evidence="6">
    <location>
        <begin position="1"/>
        <end position="26"/>
    </location>
</feature>
<organism evidence="7 8">
    <name type="scientific">Cryptosporangium phraense</name>
    <dbReference type="NCBI Taxonomy" id="2593070"/>
    <lineage>
        <taxon>Bacteria</taxon>
        <taxon>Bacillati</taxon>
        <taxon>Actinomycetota</taxon>
        <taxon>Actinomycetes</taxon>
        <taxon>Cryptosporangiales</taxon>
        <taxon>Cryptosporangiaceae</taxon>
        <taxon>Cryptosporangium</taxon>
    </lineage>
</organism>
<keyword evidence="4" id="KW-0413">Isomerase</keyword>
<dbReference type="InterPro" id="IPR001345">
    <property type="entry name" value="PG/BPGM_mutase_AS"/>
</dbReference>
<dbReference type="SUPFAM" id="SSF53254">
    <property type="entry name" value="Phosphoglycerate mutase-like"/>
    <property type="match status" value="1"/>
</dbReference>
<dbReference type="AlphaFoldDB" id="A0A545AR72"/>
<dbReference type="Gene3D" id="3.40.50.1240">
    <property type="entry name" value="Phosphoglycerate mutase-like"/>
    <property type="match status" value="1"/>
</dbReference>
<sequence>MAARHHDRRGTDDAGARTPPGPGARGRLVLIPGFPAPGVDVAELTVIRHGQSLSNELLIAANKQGISSVSGLPARDADVPLSARGEREAAAVGRWAAGLENPPDLVIASPYLRAQLTAQAAVDALGGGVEFRLDDRVRDREIGVLTLMTEAAVRAAYPDEVKRWEETGFLYYRPPGGESHSDMAIRLRSFLTDLGRYASGRRVLVVAHDSVVVMLRYVIEGLVEDDVQAIARAGGIKNASVTRWEWDGSALGLTLFNDIQHL</sequence>
<evidence type="ECO:0000256" key="6">
    <source>
        <dbReference type="SAM" id="MobiDB-lite"/>
    </source>
</evidence>
<feature type="binding site" evidence="5">
    <location>
        <position position="113"/>
    </location>
    <ligand>
        <name>substrate</name>
    </ligand>
</feature>
<evidence type="ECO:0000256" key="4">
    <source>
        <dbReference type="ARBA" id="ARBA00023235"/>
    </source>
</evidence>
<dbReference type="EMBL" id="VIRS01000011">
    <property type="protein sequence ID" value="TQS43834.1"/>
    <property type="molecule type" value="Genomic_DNA"/>
</dbReference>
<evidence type="ECO:0000256" key="2">
    <source>
        <dbReference type="ARBA" id="ARBA00012028"/>
    </source>
</evidence>
<dbReference type="InParanoid" id="A0A545AR72"/>
<comment type="similarity">
    <text evidence="1">Belongs to the phosphoglycerate mutase family. BPG-dependent PGAM subfamily.</text>
</comment>
<gene>
    <name evidence="7" type="ORF">FL583_17570</name>
</gene>
<keyword evidence="3" id="KW-0324">Glycolysis</keyword>
<dbReference type="GO" id="GO:0006096">
    <property type="term" value="P:glycolytic process"/>
    <property type="evidence" value="ECO:0007669"/>
    <property type="project" value="UniProtKB-KW"/>
</dbReference>
<dbReference type="PANTHER" id="PTHR11931">
    <property type="entry name" value="PHOSPHOGLYCERATE MUTASE"/>
    <property type="match status" value="1"/>
</dbReference>
<dbReference type="InterPro" id="IPR005952">
    <property type="entry name" value="Phosphogly_mut1"/>
</dbReference>
<dbReference type="EC" id="5.4.2.11" evidence="2"/>
<evidence type="ECO:0000256" key="1">
    <source>
        <dbReference type="ARBA" id="ARBA00006717"/>
    </source>
</evidence>
<name>A0A545AR72_9ACTN</name>
<evidence type="ECO:0000256" key="5">
    <source>
        <dbReference type="PIRSR" id="PIRSR613078-2"/>
    </source>
</evidence>
<dbReference type="PROSITE" id="PS00175">
    <property type="entry name" value="PG_MUTASE"/>
    <property type="match status" value="1"/>
</dbReference>
<evidence type="ECO:0000256" key="3">
    <source>
        <dbReference type="ARBA" id="ARBA00023152"/>
    </source>
</evidence>
<feature type="binding site" evidence="5">
    <location>
        <begin position="48"/>
        <end position="55"/>
    </location>
    <ligand>
        <name>substrate</name>
    </ligand>
</feature>